<protein>
    <submittedName>
        <fullName evidence="2">Uncharacterized protein</fullName>
    </submittedName>
</protein>
<gene>
    <name evidence="2" type="ORF">GCK32_003645</name>
</gene>
<dbReference type="EMBL" id="WIXE01016407">
    <property type="protein sequence ID" value="KAK5972686.1"/>
    <property type="molecule type" value="Genomic_DNA"/>
</dbReference>
<organism evidence="2 3">
    <name type="scientific">Trichostrongylus colubriformis</name>
    <name type="common">Black scour worm</name>
    <dbReference type="NCBI Taxonomy" id="6319"/>
    <lineage>
        <taxon>Eukaryota</taxon>
        <taxon>Metazoa</taxon>
        <taxon>Ecdysozoa</taxon>
        <taxon>Nematoda</taxon>
        <taxon>Chromadorea</taxon>
        <taxon>Rhabditida</taxon>
        <taxon>Rhabditina</taxon>
        <taxon>Rhabditomorpha</taxon>
        <taxon>Strongyloidea</taxon>
        <taxon>Trichostrongylidae</taxon>
        <taxon>Trichostrongylus</taxon>
    </lineage>
</organism>
<comment type="caution">
    <text evidence="2">The sequence shown here is derived from an EMBL/GenBank/DDBJ whole genome shotgun (WGS) entry which is preliminary data.</text>
</comment>
<proteinExistence type="predicted"/>
<feature type="region of interest" description="Disordered" evidence="1">
    <location>
        <begin position="80"/>
        <end position="124"/>
    </location>
</feature>
<accession>A0AAN8F3H4</accession>
<name>A0AAN8F3H4_TRICO</name>
<keyword evidence="3" id="KW-1185">Reference proteome</keyword>
<dbReference type="Proteomes" id="UP001331761">
    <property type="component" value="Unassembled WGS sequence"/>
</dbReference>
<feature type="compositionally biased region" description="Basic and acidic residues" evidence="1">
    <location>
        <begin position="94"/>
        <end position="105"/>
    </location>
</feature>
<reference evidence="2 3" key="1">
    <citation type="submission" date="2019-10" db="EMBL/GenBank/DDBJ databases">
        <title>Assembly and Annotation for the nematode Trichostrongylus colubriformis.</title>
        <authorList>
            <person name="Martin J."/>
        </authorList>
    </citation>
    <scope>NUCLEOTIDE SEQUENCE [LARGE SCALE GENOMIC DNA]</scope>
    <source>
        <strain evidence="2">G859</strain>
        <tissue evidence="2">Whole worm</tissue>
    </source>
</reference>
<evidence type="ECO:0000313" key="2">
    <source>
        <dbReference type="EMBL" id="KAK5972686.1"/>
    </source>
</evidence>
<feature type="region of interest" description="Disordered" evidence="1">
    <location>
        <begin position="1"/>
        <end position="55"/>
    </location>
</feature>
<feature type="compositionally biased region" description="Basic and acidic residues" evidence="1">
    <location>
        <begin position="45"/>
        <end position="55"/>
    </location>
</feature>
<evidence type="ECO:0000313" key="3">
    <source>
        <dbReference type="Proteomes" id="UP001331761"/>
    </source>
</evidence>
<sequence>MCLRKKTGNSKLNHPAFAPQTAGGVEINPMAAGGAGLNDPNAVGKDSKEKVKSDQGKQIFGGALVSGDFVRKRRDDDTLKEVGNVMPEYDCDKDDPQAKPVDRTQEVSPPKQNPSARLANTQYS</sequence>
<evidence type="ECO:0000256" key="1">
    <source>
        <dbReference type="SAM" id="MobiDB-lite"/>
    </source>
</evidence>
<feature type="compositionally biased region" description="Polar residues" evidence="1">
    <location>
        <begin position="113"/>
        <end position="124"/>
    </location>
</feature>
<dbReference type="AlphaFoldDB" id="A0AAN8F3H4"/>